<dbReference type="EMBL" id="CP031422">
    <property type="protein sequence ID" value="AZS40665.1"/>
    <property type="molecule type" value="Genomic_DNA"/>
</dbReference>
<gene>
    <name evidence="4" type="primary">dprA_2</name>
    <name evidence="4" type="ORF">CVS54_02004</name>
</gene>
<protein>
    <submittedName>
        <fullName evidence="4">DNA processing protein DprA</fullName>
    </submittedName>
</protein>
<dbReference type="PANTHER" id="PTHR43022:SF1">
    <property type="entry name" value="PROTEIN SMF"/>
    <property type="match status" value="1"/>
</dbReference>
<dbReference type="GO" id="GO:0009294">
    <property type="term" value="P:DNA-mediated transformation"/>
    <property type="evidence" value="ECO:0007669"/>
    <property type="project" value="InterPro"/>
</dbReference>
<reference evidence="4 5" key="1">
    <citation type="submission" date="2018-08" db="EMBL/GenBank/DDBJ databases">
        <title>Microbacterium oxydans strain HG3.</title>
        <authorList>
            <person name="ORTET P."/>
        </authorList>
    </citation>
    <scope>NUCLEOTIDE SEQUENCE [LARGE SCALE GENOMIC DNA]</scope>
    <source>
        <strain evidence="4 5">HG3</strain>
    </source>
</reference>
<name>A0A3Q9J808_9MICO</name>
<comment type="similarity">
    <text evidence="1">Belongs to the DprA/Smf family.</text>
</comment>
<dbReference type="InterPro" id="IPR041614">
    <property type="entry name" value="DprA_WH"/>
</dbReference>
<dbReference type="KEGG" id="moy:CVS54_02004"/>
<evidence type="ECO:0000259" key="3">
    <source>
        <dbReference type="Pfam" id="PF17782"/>
    </source>
</evidence>
<dbReference type="RefSeq" id="WP_127012223.1">
    <property type="nucleotide sequence ID" value="NZ_CP031422.1"/>
</dbReference>
<evidence type="ECO:0000259" key="2">
    <source>
        <dbReference type="Pfam" id="PF02481"/>
    </source>
</evidence>
<dbReference type="Gene3D" id="1.10.10.10">
    <property type="entry name" value="Winged helix-like DNA-binding domain superfamily/Winged helix DNA-binding domain"/>
    <property type="match status" value="1"/>
</dbReference>
<dbReference type="SUPFAM" id="SSF102405">
    <property type="entry name" value="MCP/YpsA-like"/>
    <property type="match status" value="1"/>
</dbReference>
<evidence type="ECO:0000313" key="4">
    <source>
        <dbReference type="EMBL" id="AZS40665.1"/>
    </source>
</evidence>
<proteinExistence type="inferred from homology"/>
<dbReference type="Pfam" id="PF02481">
    <property type="entry name" value="DNA_processg_A"/>
    <property type="match status" value="1"/>
</dbReference>
<accession>A0A3Q9J808</accession>
<feature type="domain" description="DprA winged helix" evidence="3">
    <location>
        <begin position="329"/>
        <end position="383"/>
    </location>
</feature>
<dbReference type="Gene3D" id="3.40.50.450">
    <property type="match status" value="1"/>
</dbReference>
<dbReference type="Pfam" id="PF17782">
    <property type="entry name" value="WHD_DprA"/>
    <property type="match status" value="1"/>
</dbReference>
<evidence type="ECO:0000256" key="1">
    <source>
        <dbReference type="ARBA" id="ARBA00006525"/>
    </source>
</evidence>
<dbReference type="NCBIfam" id="TIGR00732">
    <property type="entry name" value="dprA"/>
    <property type="match status" value="1"/>
</dbReference>
<dbReference type="Proteomes" id="UP000274841">
    <property type="component" value="Chromosome"/>
</dbReference>
<dbReference type="InterPro" id="IPR003488">
    <property type="entry name" value="DprA"/>
</dbReference>
<dbReference type="InterPro" id="IPR036388">
    <property type="entry name" value="WH-like_DNA-bd_sf"/>
</dbReference>
<evidence type="ECO:0000313" key="5">
    <source>
        <dbReference type="Proteomes" id="UP000274841"/>
    </source>
</evidence>
<dbReference type="PANTHER" id="PTHR43022">
    <property type="entry name" value="PROTEIN SMF"/>
    <property type="match status" value="1"/>
</dbReference>
<feature type="domain" description="Smf/DprA SLOG" evidence="2">
    <location>
        <begin position="111"/>
        <end position="321"/>
    </location>
</feature>
<dbReference type="InterPro" id="IPR057666">
    <property type="entry name" value="DrpA_SLOG"/>
</dbReference>
<sequence>MIDELLADAEAVALTEQIHPGGSMDECMARAAWTVIAEPGDAVAGALIAELGAAEALAVAVGHSSSLLSPGSANAAASRMLADGRARWTPRAAPRAVLAALHGAAAAGVRLLIPGDAAWPAALDDLGPHVPAALWVRGRVELLDHQPRVSIVGARASSGYGEHVASEIAGDLAATGVVIVSGGAYGIDGAAHRAALGVEGATVAFLAGGVDRAYPAGHQALLRRIAEEGALVSEPPCGTAPTKWRFLARNRLIAALGHATVVVEAGWRSGSLNTAGHAATLGRPLGAVPGAVTSASSAGCHRLLREYDAQCVTSAQEVRELFGAIGHRPDTSPGERDPHHARILEVMTVRARLSVDEVARRSGLSPDRVRSVLGLLHLEGDVALDSAGWHRAAPPRR</sequence>
<dbReference type="AlphaFoldDB" id="A0A3Q9J808"/>
<organism evidence="4 5">
    <name type="scientific">Microbacterium oxydans</name>
    <dbReference type="NCBI Taxonomy" id="82380"/>
    <lineage>
        <taxon>Bacteria</taxon>
        <taxon>Bacillati</taxon>
        <taxon>Actinomycetota</taxon>
        <taxon>Actinomycetes</taxon>
        <taxon>Micrococcales</taxon>
        <taxon>Microbacteriaceae</taxon>
        <taxon>Microbacterium</taxon>
    </lineage>
</organism>